<gene>
    <name evidence="2" type="ORF">QQF64_033107</name>
</gene>
<name>A0ABR3MSY5_9TELE</name>
<evidence type="ECO:0000313" key="2">
    <source>
        <dbReference type="EMBL" id="KAL1267744.1"/>
    </source>
</evidence>
<accession>A0ABR3MSY5</accession>
<evidence type="ECO:0000313" key="3">
    <source>
        <dbReference type="Proteomes" id="UP001558613"/>
    </source>
</evidence>
<protein>
    <submittedName>
        <fullName evidence="2">Uncharacterized protein</fullName>
    </submittedName>
</protein>
<feature type="region of interest" description="Disordered" evidence="1">
    <location>
        <begin position="69"/>
        <end position="91"/>
    </location>
</feature>
<sequence>MFFAARVLCKGLRLKKQSPGSCLVQAGLSHLSNQAAPSGTLITLAPGAVSCAVVQRREAPYLNITASTRQQHTRLHQPDLTAHAQLQPAGT</sequence>
<proteinExistence type="predicted"/>
<dbReference type="EMBL" id="JAYMGO010000009">
    <property type="protein sequence ID" value="KAL1267744.1"/>
    <property type="molecule type" value="Genomic_DNA"/>
</dbReference>
<reference evidence="2 3" key="1">
    <citation type="submission" date="2023-09" db="EMBL/GenBank/DDBJ databases">
        <authorList>
            <person name="Wang M."/>
        </authorList>
    </citation>
    <scope>NUCLEOTIDE SEQUENCE [LARGE SCALE GENOMIC DNA]</scope>
    <source>
        <strain evidence="2">GT-2023</strain>
        <tissue evidence="2">Liver</tissue>
    </source>
</reference>
<keyword evidence="3" id="KW-1185">Reference proteome</keyword>
<organism evidence="2 3">
    <name type="scientific">Cirrhinus molitorella</name>
    <name type="common">mud carp</name>
    <dbReference type="NCBI Taxonomy" id="172907"/>
    <lineage>
        <taxon>Eukaryota</taxon>
        <taxon>Metazoa</taxon>
        <taxon>Chordata</taxon>
        <taxon>Craniata</taxon>
        <taxon>Vertebrata</taxon>
        <taxon>Euteleostomi</taxon>
        <taxon>Actinopterygii</taxon>
        <taxon>Neopterygii</taxon>
        <taxon>Teleostei</taxon>
        <taxon>Ostariophysi</taxon>
        <taxon>Cypriniformes</taxon>
        <taxon>Cyprinidae</taxon>
        <taxon>Labeoninae</taxon>
        <taxon>Labeonini</taxon>
        <taxon>Cirrhinus</taxon>
    </lineage>
</organism>
<evidence type="ECO:0000256" key="1">
    <source>
        <dbReference type="SAM" id="MobiDB-lite"/>
    </source>
</evidence>
<dbReference type="Proteomes" id="UP001558613">
    <property type="component" value="Unassembled WGS sequence"/>
</dbReference>
<comment type="caution">
    <text evidence="2">The sequence shown here is derived from an EMBL/GenBank/DDBJ whole genome shotgun (WGS) entry which is preliminary data.</text>
</comment>